<organism evidence="1 2">
    <name type="scientific">Pseudarthrobacter phenanthrenivorans (strain DSM 18606 / JCM 16027 / LMG 23796 / Sphe3)</name>
    <name type="common">Arthrobacter phenanthrenivorans</name>
    <dbReference type="NCBI Taxonomy" id="930171"/>
    <lineage>
        <taxon>Bacteria</taxon>
        <taxon>Bacillati</taxon>
        <taxon>Actinomycetota</taxon>
        <taxon>Actinomycetes</taxon>
        <taxon>Micrococcales</taxon>
        <taxon>Micrococcaceae</taxon>
        <taxon>Pseudarthrobacter</taxon>
    </lineage>
</organism>
<evidence type="ECO:0000313" key="2">
    <source>
        <dbReference type="Proteomes" id="UP000008639"/>
    </source>
</evidence>
<dbReference type="EMBL" id="CP002379">
    <property type="protein sequence ID" value="ADX73035.1"/>
    <property type="molecule type" value="Genomic_DNA"/>
</dbReference>
<reference evidence="1 2" key="1">
    <citation type="journal article" date="2011" name="Stand. Genomic Sci.">
        <title>Complete genome sequence of Arthrobacter phenanthrenivorans type strain (Sphe3).</title>
        <authorList>
            <person name="Kallimanis A."/>
            <person name="Labutti K.M."/>
            <person name="Lapidus A."/>
            <person name="Clum A."/>
            <person name="Lykidis A."/>
            <person name="Mavromatis K."/>
            <person name="Pagani I."/>
            <person name="Liolios K."/>
            <person name="Ivanova N."/>
            <person name="Goodwin L."/>
            <person name="Pitluck S."/>
            <person name="Chen A."/>
            <person name="Palaniappan K."/>
            <person name="Markowitz V."/>
            <person name="Bristow J."/>
            <person name="Velentzas A.D."/>
            <person name="Perisynakis A."/>
            <person name="Ouzounis C.C."/>
            <person name="Kyrpides N.C."/>
            <person name="Koukkou A.I."/>
            <person name="Drainas C."/>
        </authorList>
    </citation>
    <scope>NUCLEOTIDE SEQUENCE [LARGE SCALE GENOMIC DNA]</scope>
    <source>
        <strain evidence="2">DSM 18606 / JCM 16027 / LMG 23796 / Sphe3</strain>
    </source>
</reference>
<sequence>MKASLPAGQGNHVFHTSKRWPLMPTSDLMKLRHTLQWSREFADSDEAQKLLHLVDLELHLRTRGSNGTLNSRPRRPG</sequence>
<name>F0M196_PSEPM</name>
<gene>
    <name evidence="1" type="ordered locus">Asphe3_18790</name>
</gene>
<dbReference type="AlphaFoldDB" id="F0M196"/>
<protein>
    <submittedName>
        <fullName evidence="1">Uncharacterized protein</fullName>
    </submittedName>
</protein>
<dbReference type="Proteomes" id="UP000008639">
    <property type="component" value="Chromosome"/>
</dbReference>
<dbReference type="HOGENOM" id="CLU_2630472_0_0_11"/>
<dbReference type="KEGG" id="apn:Asphe3_18790"/>
<proteinExistence type="predicted"/>
<evidence type="ECO:0000313" key="1">
    <source>
        <dbReference type="EMBL" id="ADX73035.1"/>
    </source>
</evidence>
<dbReference type="RefSeq" id="WP_013600965.1">
    <property type="nucleotide sequence ID" value="NC_015145.1"/>
</dbReference>
<accession>F0M196</accession>